<dbReference type="Gramene" id="OB07G12330.1">
    <property type="protein sequence ID" value="OB07G12330.1"/>
    <property type="gene ID" value="OB07G12330"/>
</dbReference>
<dbReference type="HOGENOM" id="CLU_1932960_0_0_1"/>
<dbReference type="EnsemblPlants" id="OB07G12330.1">
    <property type="protein sequence ID" value="OB07G12330.1"/>
    <property type="gene ID" value="OB07G12330"/>
</dbReference>
<evidence type="ECO:0000313" key="1">
    <source>
        <dbReference type="EnsemblPlants" id="OB07G12330.1"/>
    </source>
</evidence>
<organism evidence="1">
    <name type="scientific">Oryza brachyantha</name>
    <name type="common">malo sina</name>
    <dbReference type="NCBI Taxonomy" id="4533"/>
    <lineage>
        <taxon>Eukaryota</taxon>
        <taxon>Viridiplantae</taxon>
        <taxon>Streptophyta</taxon>
        <taxon>Embryophyta</taxon>
        <taxon>Tracheophyta</taxon>
        <taxon>Spermatophyta</taxon>
        <taxon>Magnoliopsida</taxon>
        <taxon>Liliopsida</taxon>
        <taxon>Poales</taxon>
        <taxon>Poaceae</taxon>
        <taxon>BOP clade</taxon>
        <taxon>Oryzoideae</taxon>
        <taxon>Oryzeae</taxon>
        <taxon>Oryzinae</taxon>
        <taxon>Oryza</taxon>
    </lineage>
</organism>
<evidence type="ECO:0000313" key="2">
    <source>
        <dbReference type="Proteomes" id="UP000006038"/>
    </source>
</evidence>
<sequence>MVRVPICCVNMIQLDLITAQSSRELSCWPPLSDQKFRSKQSAELQRRDKENGANCGEHMAVSVAEWMVARQESANSGIQSGQPLISFSIIEGRRTCRCRCSSSAVLQYYYWRAINATTRHCQCNLFLLGSR</sequence>
<dbReference type="AlphaFoldDB" id="J3MIK1"/>
<proteinExistence type="predicted"/>
<keyword evidence="2" id="KW-1185">Reference proteome</keyword>
<protein>
    <submittedName>
        <fullName evidence="1">Uncharacterized protein</fullName>
    </submittedName>
</protein>
<reference evidence="1" key="2">
    <citation type="submission" date="2013-04" db="UniProtKB">
        <authorList>
            <consortium name="EnsemblPlants"/>
        </authorList>
    </citation>
    <scope>IDENTIFICATION</scope>
</reference>
<reference evidence="1" key="1">
    <citation type="journal article" date="2013" name="Nat. Commun.">
        <title>Whole-genome sequencing of Oryza brachyantha reveals mechanisms underlying Oryza genome evolution.</title>
        <authorList>
            <person name="Chen J."/>
            <person name="Huang Q."/>
            <person name="Gao D."/>
            <person name="Wang J."/>
            <person name="Lang Y."/>
            <person name="Liu T."/>
            <person name="Li B."/>
            <person name="Bai Z."/>
            <person name="Luis Goicoechea J."/>
            <person name="Liang C."/>
            <person name="Chen C."/>
            <person name="Zhang W."/>
            <person name="Sun S."/>
            <person name="Liao Y."/>
            <person name="Zhang X."/>
            <person name="Yang L."/>
            <person name="Song C."/>
            <person name="Wang M."/>
            <person name="Shi J."/>
            <person name="Liu G."/>
            <person name="Liu J."/>
            <person name="Zhou H."/>
            <person name="Zhou W."/>
            <person name="Yu Q."/>
            <person name="An N."/>
            <person name="Chen Y."/>
            <person name="Cai Q."/>
            <person name="Wang B."/>
            <person name="Liu B."/>
            <person name="Min J."/>
            <person name="Huang Y."/>
            <person name="Wu H."/>
            <person name="Li Z."/>
            <person name="Zhang Y."/>
            <person name="Yin Y."/>
            <person name="Song W."/>
            <person name="Jiang J."/>
            <person name="Jackson S.A."/>
            <person name="Wing R.A."/>
            <person name="Wang J."/>
            <person name="Chen M."/>
        </authorList>
    </citation>
    <scope>NUCLEOTIDE SEQUENCE [LARGE SCALE GENOMIC DNA]</scope>
    <source>
        <strain evidence="1">cv. IRGC 101232</strain>
    </source>
</reference>
<name>J3MIK1_ORYBR</name>
<dbReference type="Proteomes" id="UP000006038">
    <property type="component" value="Chromosome 7"/>
</dbReference>
<accession>J3MIK1</accession>